<dbReference type="PANTHER" id="PTHR30347:SF1">
    <property type="entry name" value="MECHANOSENSITIVE CHANNEL MSCK"/>
    <property type="match status" value="1"/>
</dbReference>
<dbReference type="EMBL" id="JAUKVY010000009">
    <property type="protein sequence ID" value="MDO1533519.1"/>
    <property type="molecule type" value="Genomic_DNA"/>
</dbReference>
<dbReference type="InterPro" id="IPR052702">
    <property type="entry name" value="MscS-like_channel"/>
</dbReference>
<feature type="domain" description="Mechanosensitive ion channel MscS" evidence="10">
    <location>
        <begin position="623"/>
        <end position="689"/>
    </location>
</feature>
<dbReference type="InterPro" id="IPR010920">
    <property type="entry name" value="LSM_dom_sf"/>
</dbReference>
<feature type="domain" description="Mechanosensitive ion channel MscS C-terminal" evidence="11">
    <location>
        <begin position="697"/>
        <end position="779"/>
    </location>
</feature>
<feature type="transmembrane region" description="Helical" evidence="8">
    <location>
        <begin position="519"/>
        <end position="552"/>
    </location>
</feature>
<evidence type="ECO:0000259" key="11">
    <source>
        <dbReference type="Pfam" id="PF21082"/>
    </source>
</evidence>
<keyword evidence="3" id="KW-1003">Cell membrane</keyword>
<dbReference type="InterPro" id="IPR011066">
    <property type="entry name" value="MscS_channel_C_sf"/>
</dbReference>
<comment type="similarity">
    <text evidence="2">Belongs to the MscS (TC 1.A.23) family.</text>
</comment>
<feature type="transmembrane region" description="Helical" evidence="8">
    <location>
        <begin position="258"/>
        <end position="276"/>
    </location>
</feature>
<dbReference type="SUPFAM" id="SSF82689">
    <property type="entry name" value="Mechanosensitive channel protein MscS (YggB), C-terminal domain"/>
    <property type="match status" value="1"/>
</dbReference>
<keyword evidence="6 8" id="KW-0472">Membrane</keyword>
<dbReference type="InterPro" id="IPR006685">
    <property type="entry name" value="MscS_channel_2nd"/>
</dbReference>
<dbReference type="SUPFAM" id="SSF82861">
    <property type="entry name" value="Mechanosensitive channel protein MscS (YggB), transmembrane region"/>
    <property type="match status" value="1"/>
</dbReference>
<feature type="transmembrane region" description="Helical" evidence="8">
    <location>
        <begin position="351"/>
        <end position="368"/>
    </location>
</feature>
<evidence type="ECO:0000256" key="4">
    <source>
        <dbReference type="ARBA" id="ARBA00022692"/>
    </source>
</evidence>
<feature type="transmembrane region" description="Helical" evidence="8">
    <location>
        <begin position="374"/>
        <end position="393"/>
    </location>
</feature>
<feature type="transmembrane region" description="Helical" evidence="8">
    <location>
        <begin position="453"/>
        <end position="472"/>
    </location>
</feature>
<name>A0ABT8S3L8_9BURK</name>
<dbReference type="PANTHER" id="PTHR30347">
    <property type="entry name" value="POTASSIUM CHANNEL RELATED"/>
    <property type="match status" value="1"/>
</dbReference>
<sequence length="809" mass="85424">MPTRLLAFIACALWLIGAQAATAADAPVAATATSPIPTADITARADADEQFVQAAMRRVASAEELQRSKDVLARQSAAVEALSSLSTGTDLAALPVRRLESLQRHWQLYARELADGRARLSRTTHAHAEDAASLAARRSDWQATRAASTELAAALQQRIDELIAQIEQAEQRVAQPLAELLDLGRKASVLAAEVDAGQAAVQTQVEELDRRLLSMDSPALWQGAAAGRASETANASLRKSLAIETAFARDHDAANAPVLRVLVAVGLVLLPLLFWLRHRAGQLIAQGHASAASLQALTRPWAAWLVLLALGAVVFDFQGPAIRQQAAMLLAWVPVLRLLPERILQAVGPWAYLSAVFYFLNVLASLLLGNEFLYRSMLLAMDLSMAGTLVWLVARARRAAGTADAPSSPTPMIYLLGAASAVLAAAAVSNLLGNLSLSAMLTSAVLDTSYLALVMYAGATVLVALFRVLLARPGPARPGARNTSSLIDAGARIGRTLMAVACVVIGLQAFRIYRPLSDFLLAILSYGFTIGVVSLSLGNIAAFVAAAFLAFWLARTIRMLLAEDILPSLALTRGVGNSISTLTYYTILLVGLLSALAVLGFPIGQLAIVFGALGVGIGFGLQDVVKNFVAGLILMFERPIQPGDVVDVAGMSGTVRQIGMRATIVTTFEGADVVVPNGMLLADKLVNWTLRGTRRRIDINVSTGPDVPPRTTIELLLAIARGVDGVATVPEPAALMTGLTAGALDFSLRAWTTDSVSWVVVRSNLAVAVREGLAEAGIEVPRPQSDLHLRGLSAEFAQALAGKEPAAPS</sequence>
<evidence type="ECO:0000256" key="3">
    <source>
        <dbReference type="ARBA" id="ARBA00022475"/>
    </source>
</evidence>
<feature type="transmembrane region" description="Helical" evidence="8">
    <location>
        <begin position="413"/>
        <end position="433"/>
    </location>
</feature>
<comment type="caution">
    <text evidence="12">The sequence shown here is derived from an EMBL/GenBank/DDBJ whole genome shotgun (WGS) entry which is preliminary data.</text>
</comment>
<evidence type="ECO:0000259" key="10">
    <source>
        <dbReference type="Pfam" id="PF00924"/>
    </source>
</evidence>
<keyword evidence="4 8" id="KW-0812">Transmembrane</keyword>
<feature type="chain" id="PRO_5047413792" evidence="9">
    <location>
        <begin position="24"/>
        <end position="809"/>
    </location>
</feature>
<evidence type="ECO:0000256" key="8">
    <source>
        <dbReference type="SAM" id="Phobius"/>
    </source>
</evidence>
<dbReference type="Pfam" id="PF21082">
    <property type="entry name" value="MS_channel_3rd"/>
    <property type="match status" value="1"/>
</dbReference>
<keyword evidence="5 8" id="KW-1133">Transmembrane helix</keyword>
<accession>A0ABT8S3L8</accession>
<evidence type="ECO:0000313" key="13">
    <source>
        <dbReference type="Proteomes" id="UP001169027"/>
    </source>
</evidence>
<keyword evidence="9" id="KW-0732">Signal</keyword>
<organism evidence="12 13">
    <name type="scientific">Variovorax ginsengisoli</name>
    <dbReference type="NCBI Taxonomy" id="363844"/>
    <lineage>
        <taxon>Bacteria</taxon>
        <taxon>Pseudomonadati</taxon>
        <taxon>Pseudomonadota</taxon>
        <taxon>Betaproteobacteria</taxon>
        <taxon>Burkholderiales</taxon>
        <taxon>Comamonadaceae</taxon>
        <taxon>Variovorax</taxon>
    </lineage>
</organism>
<dbReference type="InterPro" id="IPR049278">
    <property type="entry name" value="MS_channel_C"/>
</dbReference>
<gene>
    <name evidence="12" type="ORF">Q2T77_14580</name>
</gene>
<dbReference type="InterPro" id="IPR011014">
    <property type="entry name" value="MscS_channel_TM-2"/>
</dbReference>
<keyword evidence="13" id="KW-1185">Reference proteome</keyword>
<evidence type="ECO:0000256" key="7">
    <source>
        <dbReference type="SAM" id="Coils"/>
    </source>
</evidence>
<dbReference type="Pfam" id="PF00924">
    <property type="entry name" value="MS_channel_2nd"/>
    <property type="match status" value="1"/>
</dbReference>
<dbReference type="Gene3D" id="2.30.30.60">
    <property type="match status" value="1"/>
</dbReference>
<feature type="transmembrane region" description="Helical" evidence="8">
    <location>
        <begin position="493"/>
        <end position="513"/>
    </location>
</feature>
<evidence type="ECO:0000256" key="2">
    <source>
        <dbReference type="ARBA" id="ARBA00008017"/>
    </source>
</evidence>
<dbReference type="SUPFAM" id="SSF50182">
    <property type="entry name" value="Sm-like ribonucleoproteins"/>
    <property type="match status" value="1"/>
</dbReference>
<dbReference type="RefSeq" id="WP_301810221.1">
    <property type="nucleotide sequence ID" value="NZ_JAUJZH010000009.1"/>
</dbReference>
<evidence type="ECO:0000256" key="1">
    <source>
        <dbReference type="ARBA" id="ARBA00004651"/>
    </source>
</evidence>
<protein>
    <submittedName>
        <fullName evidence="12">Mechanosensitive ion channel</fullName>
    </submittedName>
</protein>
<dbReference type="Gene3D" id="1.10.287.1260">
    <property type="match status" value="1"/>
</dbReference>
<evidence type="ECO:0000256" key="6">
    <source>
        <dbReference type="ARBA" id="ARBA00023136"/>
    </source>
</evidence>
<dbReference type="InterPro" id="IPR023408">
    <property type="entry name" value="MscS_beta-dom_sf"/>
</dbReference>
<feature type="signal peptide" evidence="9">
    <location>
        <begin position="1"/>
        <end position="23"/>
    </location>
</feature>
<evidence type="ECO:0000256" key="9">
    <source>
        <dbReference type="SAM" id="SignalP"/>
    </source>
</evidence>
<dbReference type="Gene3D" id="3.30.70.100">
    <property type="match status" value="1"/>
</dbReference>
<comment type="subcellular location">
    <subcellularLocation>
        <location evidence="1">Cell membrane</location>
        <topology evidence="1">Multi-pass membrane protein</topology>
    </subcellularLocation>
</comment>
<reference evidence="12" key="1">
    <citation type="submission" date="2023-06" db="EMBL/GenBank/DDBJ databases">
        <authorList>
            <person name="Jiang Y."/>
            <person name="Liu Q."/>
        </authorList>
    </citation>
    <scope>NUCLEOTIDE SEQUENCE</scope>
    <source>
        <strain evidence="12">CGMCC 1.12090</strain>
    </source>
</reference>
<feature type="transmembrane region" description="Helical" evidence="8">
    <location>
        <begin position="582"/>
        <end position="601"/>
    </location>
</feature>
<dbReference type="Proteomes" id="UP001169027">
    <property type="component" value="Unassembled WGS sequence"/>
</dbReference>
<feature type="coiled-coil region" evidence="7">
    <location>
        <begin position="145"/>
        <end position="179"/>
    </location>
</feature>
<evidence type="ECO:0000256" key="5">
    <source>
        <dbReference type="ARBA" id="ARBA00022989"/>
    </source>
</evidence>
<evidence type="ECO:0000313" key="12">
    <source>
        <dbReference type="EMBL" id="MDO1533519.1"/>
    </source>
</evidence>
<proteinExistence type="inferred from homology"/>
<keyword evidence="7" id="KW-0175">Coiled coil</keyword>